<dbReference type="OrthoDB" id="26525at2759"/>
<dbReference type="PROSITE" id="PS00018">
    <property type="entry name" value="EF_HAND_1"/>
    <property type="match status" value="3"/>
</dbReference>
<feature type="domain" description="EF-hand" evidence="3">
    <location>
        <begin position="44"/>
        <end position="79"/>
    </location>
</feature>
<reference evidence="4" key="2">
    <citation type="submission" date="2020-11" db="EMBL/GenBank/DDBJ databases">
        <authorList>
            <person name="McCartney M.A."/>
            <person name="Auch B."/>
            <person name="Kono T."/>
            <person name="Mallez S."/>
            <person name="Becker A."/>
            <person name="Gohl D.M."/>
            <person name="Silverstein K.A.T."/>
            <person name="Koren S."/>
            <person name="Bechman K.B."/>
            <person name="Herman A."/>
            <person name="Abrahante J.E."/>
            <person name="Garbe J."/>
        </authorList>
    </citation>
    <scope>NUCLEOTIDE SEQUENCE</scope>
    <source>
        <strain evidence="4">Duluth1</strain>
        <tissue evidence="4">Whole animal</tissue>
    </source>
</reference>
<keyword evidence="5" id="KW-1185">Reference proteome</keyword>
<dbReference type="Gene3D" id="1.10.238.10">
    <property type="entry name" value="EF-hand"/>
    <property type="match status" value="3"/>
</dbReference>
<feature type="domain" description="EF-hand" evidence="3">
    <location>
        <begin position="8"/>
        <end position="43"/>
    </location>
</feature>
<keyword evidence="2" id="KW-0106">Calcium</keyword>
<dbReference type="Pfam" id="PF13499">
    <property type="entry name" value="EF-hand_7"/>
    <property type="match status" value="2"/>
</dbReference>
<dbReference type="InterPro" id="IPR002048">
    <property type="entry name" value="EF_hand_dom"/>
</dbReference>
<dbReference type="InterPro" id="IPR050230">
    <property type="entry name" value="CALM/Myosin/TropC-like"/>
</dbReference>
<dbReference type="GO" id="GO:0005509">
    <property type="term" value="F:calcium ion binding"/>
    <property type="evidence" value="ECO:0007669"/>
    <property type="project" value="InterPro"/>
</dbReference>
<dbReference type="InterPro" id="IPR011992">
    <property type="entry name" value="EF-hand-dom_pair"/>
</dbReference>
<dbReference type="SUPFAM" id="SSF47473">
    <property type="entry name" value="EF-hand"/>
    <property type="match status" value="1"/>
</dbReference>
<proteinExistence type="predicted"/>
<evidence type="ECO:0000256" key="1">
    <source>
        <dbReference type="ARBA" id="ARBA00022737"/>
    </source>
</evidence>
<feature type="domain" description="EF-hand" evidence="3">
    <location>
        <begin position="81"/>
        <end position="116"/>
    </location>
</feature>
<dbReference type="EMBL" id="JAIWYP010000003">
    <property type="protein sequence ID" value="KAH3848195.1"/>
    <property type="molecule type" value="Genomic_DNA"/>
</dbReference>
<evidence type="ECO:0000256" key="2">
    <source>
        <dbReference type="ARBA" id="ARBA00022837"/>
    </source>
</evidence>
<dbReference type="AlphaFoldDB" id="A0A9D4KXX6"/>
<feature type="domain" description="EF-hand" evidence="3">
    <location>
        <begin position="117"/>
        <end position="149"/>
    </location>
</feature>
<dbReference type="GO" id="GO:0016460">
    <property type="term" value="C:myosin II complex"/>
    <property type="evidence" value="ECO:0007669"/>
    <property type="project" value="TreeGrafter"/>
</dbReference>
<evidence type="ECO:0000313" key="4">
    <source>
        <dbReference type="EMBL" id="KAH3848195.1"/>
    </source>
</evidence>
<dbReference type="SMART" id="SM00054">
    <property type="entry name" value="EFh"/>
    <property type="match status" value="4"/>
</dbReference>
<dbReference type="FunFam" id="1.10.238.10:FF:000178">
    <property type="entry name" value="Calmodulin-2 A"/>
    <property type="match status" value="1"/>
</dbReference>
<reference evidence="4" key="1">
    <citation type="journal article" date="2019" name="bioRxiv">
        <title>The Genome of the Zebra Mussel, Dreissena polymorpha: A Resource for Invasive Species Research.</title>
        <authorList>
            <person name="McCartney M.A."/>
            <person name="Auch B."/>
            <person name="Kono T."/>
            <person name="Mallez S."/>
            <person name="Zhang Y."/>
            <person name="Obille A."/>
            <person name="Becker A."/>
            <person name="Abrahante J.E."/>
            <person name="Garbe J."/>
            <person name="Badalamenti J.P."/>
            <person name="Herman A."/>
            <person name="Mangelson H."/>
            <person name="Liachko I."/>
            <person name="Sullivan S."/>
            <person name="Sone E.D."/>
            <person name="Koren S."/>
            <person name="Silverstein K.A.T."/>
            <person name="Beckman K.B."/>
            <person name="Gohl D.M."/>
        </authorList>
    </citation>
    <scope>NUCLEOTIDE SEQUENCE</scope>
    <source>
        <strain evidence="4">Duluth1</strain>
        <tissue evidence="4">Whole animal</tissue>
    </source>
</reference>
<protein>
    <recommendedName>
        <fullName evidence="3">EF-hand domain-containing protein</fullName>
    </recommendedName>
</protein>
<keyword evidence="1" id="KW-0677">Repeat</keyword>
<sequence>MTEKLTPAQISEFKEAFKLFDKDGSGTISTKELGIVMRSLGETKSDAELHEIIQEVDADGNGEIDFEEYLDMMANRMSYTGSANQIREAFKVFDKEAKGYLTVDELRHIMTNLGEKLGDEEVDEMLAIVDADGNGLIDYEEFTQMLAQK</sequence>
<dbReference type="CDD" id="cd00051">
    <property type="entry name" value="EFh"/>
    <property type="match status" value="2"/>
</dbReference>
<dbReference type="PANTHER" id="PTHR23048">
    <property type="entry name" value="MYOSIN LIGHT CHAIN 1, 3"/>
    <property type="match status" value="1"/>
</dbReference>
<dbReference type="PROSITE" id="PS50222">
    <property type="entry name" value="EF_HAND_2"/>
    <property type="match status" value="4"/>
</dbReference>
<gene>
    <name evidence="4" type="ORF">DPMN_090553</name>
</gene>
<evidence type="ECO:0000259" key="3">
    <source>
        <dbReference type="PROSITE" id="PS50222"/>
    </source>
</evidence>
<evidence type="ECO:0000313" key="5">
    <source>
        <dbReference type="Proteomes" id="UP000828390"/>
    </source>
</evidence>
<dbReference type="Proteomes" id="UP000828390">
    <property type="component" value="Unassembled WGS sequence"/>
</dbReference>
<comment type="caution">
    <text evidence="4">The sequence shown here is derived from an EMBL/GenBank/DDBJ whole genome shotgun (WGS) entry which is preliminary data.</text>
</comment>
<organism evidence="4 5">
    <name type="scientific">Dreissena polymorpha</name>
    <name type="common">Zebra mussel</name>
    <name type="synonym">Mytilus polymorpha</name>
    <dbReference type="NCBI Taxonomy" id="45954"/>
    <lineage>
        <taxon>Eukaryota</taxon>
        <taxon>Metazoa</taxon>
        <taxon>Spiralia</taxon>
        <taxon>Lophotrochozoa</taxon>
        <taxon>Mollusca</taxon>
        <taxon>Bivalvia</taxon>
        <taxon>Autobranchia</taxon>
        <taxon>Heteroconchia</taxon>
        <taxon>Euheterodonta</taxon>
        <taxon>Imparidentia</taxon>
        <taxon>Neoheterodontei</taxon>
        <taxon>Myida</taxon>
        <taxon>Dreissenoidea</taxon>
        <taxon>Dreissenidae</taxon>
        <taxon>Dreissena</taxon>
    </lineage>
</organism>
<dbReference type="InterPro" id="IPR018247">
    <property type="entry name" value="EF_Hand_1_Ca_BS"/>
</dbReference>
<dbReference type="PANTHER" id="PTHR23048:SF0">
    <property type="entry name" value="CALMODULIN LIKE 3"/>
    <property type="match status" value="1"/>
</dbReference>
<name>A0A9D4KXX6_DREPO</name>
<accession>A0A9D4KXX6</accession>